<organism evidence="1">
    <name type="scientific">marine sediment metagenome</name>
    <dbReference type="NCBI Taxonomy" id="412755"/>
    <lineage>
        <taxon>unclassified sequences</taxon>
        <taxon>metagenomes</taxon>
        <taxon>ecological metagenomes</taxon>
    </lineage>
</organism>
<proteinExistence type="predicted"/>
<gene>
    <name evidence="1" type="ORF">S03H2_71984</name>
</gene>
<comment type="caution">
    <text evidence="1">The sequence shown here is derived from an EMBL/GenBank/DDBJ whole genome shotgun (WGS) entry which is preliminary data.</text>
</comment>
<evidence type="ECO:0000313" key="1">
    <source>
        <dbReference type="EMBL" id="GAH96232.1"/>
    </source>
</evidence>
<name>X1JQ88_9ZZZZ</name>
<accession>X1JQ88</accession>
<dbReference type="EMBL" id="BARU01048427">
    <property type="protein sequence ID" value="GAH96232.1"/>
    <property type="molecule type" value="Genomic_DNA"/>
</dbReference>
<reference evidence="1" key="1">
    <citation type="journal article" date="2014" name="Front. Microbiol.">
        <title>High frequency of phylogenetically diverse reductive dehalogenase-homologous genes in deep subseafloor sedimentary metagenomes.</title>
        <authorList>
            <person name="Kawai M."/>
            <person name="Futagami T."/>
            <person name="Toyoda A."/>
            <person name="Takaki Y."/>
            <person name="Nishi S."/>
            <person name="Hori S."/>
            <person name="Arai W."/>
            <person name="Tsubouchi T."/>
            <person name="Morono Y."/>
            <person name="Uchiyama I."/>
            <person name="Ito T."/>
            <person name="Fujiyama A."/>
            <person name="Inagaki F."/>
            <person name="Takami H."/>
        </authorList>
    </citation>
    <scope>NUCLEOTIDE SEQUENCE</scope>
    <source>
        <strain evidence="1">Expedition CK06-06</strain>
    </source>
</reference>
<sequence length="76" mass="8536">KDNNVKYEKFEPAEKSLEGVLQNIIDLNVENEISAETSQFIIQAIESLKALPVIEPSSEDTLKEGEPFYIEGKPNI</sequence>
<dbReference type="AlphaFoldDB" id="X1JQ88"/>
<feature type="non-terminal residue" evidence="1">
    <location>
        <position position="1"/>
    </location>
</feature>
<feature type="non-terminal residue" evidence="1">
    <location>
        <position position="76"/>
    </location>
</feature>
<protein>
    <submittedName>
        <fullName evidence="1">Uncharacterized protein</fullName>
    </submittedName>
</protein>